<keyword evidence="2" id="KW-0808">Transferase</keyword>
<dbReference type="InterPro" id="IPR002575">
    <property type="entry name" value="Aminoglycoside_PTrfase"/>
</dbReference>
<dbReference type="Gene3D" id="3.90.1200.10">
    <property type="match status" value="1"/>
</dbReference>
<dbReference type="InterPro" id="IPR011009">
    <property type="entry name" value="Kinase-like_dom_sf"/>
</dbReference>
<dbReference type="PANTHER" id="PTHR34273">
    <property type="entry name" value="METHYLTHIORIBOSE KINASE"/>
    <property type="match status" value="1"/>
</dbReference>
<dbReference type="Pfam" id="PF01636">
    <property type="entry name" value="APH"/>
    <property type="match status" value="1"/>
</dbReference>
<dbReference type="SUPFAM" id="SSF56112">
    <property type="entry name" value="Protein kinase-like (PK-like)"/>
    <property type="match status" value="1"/>
</dbReference>
<proteinExistence type="inferred from homology"/>
<organism evidence="7 8">
    <name type="scientific">Agathobacter rectalis</name>
    <dbReference type="NCBI Taxonomy" id="39491"/>
    <lineage>
        <taxon>Bacteria</taxon>
        <taxon>Bacillati</taxon>
        <taxon>Bacillota</taxon>
        <taxon>Clostridia</taxon>
        <taxon>Lachnospirales</taxon>
        <taxon>Lachnospiraceae</taxon>
        <taxon>Agathobacter</taxon>
    </lineage>
</organism>
<evidence type="ECO:0000256" key="2">
    <source>
        <dbReference type="ARBA" id="ARBA00022679"/>
    </source>
</evidence>
<evidence type="ECO:0000259" key="6">
    <source>
        <dbReference type="Pfam" id="PF01636"/>
    </source>
</evidence>
<dbReference type="GO" id="GO:0016301">
    <property type="term" value="F:kinase activity"/>
    <property type="evidence" value="ECO:0007669"/>
    <property type="project" value="UniProtKB-KW"/>
</dbReference>
<protein>
    <recommendedName>
        <fullName evidence="6">Aminoglycoside phosphotransferase domain-containing protein</fullName>
    </recommendedName>
</protein>
<keyword evidence="5" id="KW-0067">ATP-binding</keyword>
<evidence type="ECO:0000256" key="5">
    <source>
        <dbReference type="ARBA" id="ARBA00022840"/>
    </source>
</evidence>
<accession>A0A3E4EFK3</accession>
<keyword evidence="4" id="KW-0418">Kinase</keyword>
<comment type="similarity">
    <text evidence="1">Belongs to the methylthioribose kinase family.</text>
</comment>
<sequence length="400" mass="46283">MQLQNVNTSRYLEIENDILKRGIKMSNNNIQDIIDSVLPQISFKSNKVLISEIGDGNLNYIYRIKEIGTQKSIIIKVAQYESRISKDILLDISRSYFEYSYYSLETVKKSNFSPQILYANPQAGIIVMEDLVDYCSLREALISMKKYQCISDNISMYLRCVLIENATFNPNDKLEKLRYKFRGNRLSELTKQLIFIEPYNNIKKRNKVPAELESWVKEHIYHNDRLNAKVESLREAFENEEQSIIHGDLHTGSFMVNNDQVKVIDPEFACWGPIGFDLGCLLANLIIDYLFHLTNNEEYCLFIIKIIYNILSTFENDLSVKIPKNYKTIMIDSAAYAGTEIIRRTIGIALAKEVSIMDEKGNNIAFRKNLLIIGIDLITNSEKYGSCENFIKRIKKLHVN</sequence>
<comment type="caution">
    <text evidence="7">The sequence shown here is derived from an EMBL/GenBank/DDBJ whole genome shotgun (WGS) entry which is preliminary data.</text>
</comment>
<gene>
    <name evidence="7" type="ORF">DXD95_02570</name>
</gene>
<dbReference type="Proteomes" id="UP000260642">
    <property type="component" value="Unassembled WGS sequence"/>
</dbReference>
<dbReference type="GO" id="GO:0005524">
    <property type="term" value="F:ATP binding"/>
    <property type="evidence" value="ECO:0007669"/>
    <property type="project" value="UniProtKB-KW"/>
</dbReference>
<dbReference type="PANTHER" id="PTHR34273:SF2">
    <property type="entry name" value="METHYLTHIORIBOSE KINASE"/>
    <property type="match status" value="1"/>
</dbReference>
<dbReference type="AlphaFoldDB" id="A0A3E4EFK3"/>
<feature type="domain" description="Aminoglycoside phosphotransferase" evidence="6">
    <location>
        <begin position="203"/>
        <end position="284"/>
    </location>
</feature>
<keyword evidence="3" id="KW-0547">Nucleotide-binding</keyword>
<evidence type="ECO:0000256" key="1">
    <source>
        <dbReference type="ARBA" id="ARBA00010165"/>
    </source>
</evidence>
<evidence type="ECO:0000313" key="7">
    <source>
        <dbReference type="EMBL" id="RGI69995.1"/>
    </source>
</evidence>
<evidence type="ECO:0000313" key="8">
    <source>
        <dbReference type="Proteomes" id="UP000260642"/>
    </source>
</evidence>
<dbReference type="Gene3D" id="3.30.200.20">
    <property type="entry name" value="Phosphorylase Kinase, domain 1"/>
    <property type="match status" value="1"/>
</dbReference>
<reference evidence="7 8" key="1">
    <citation type="submission" date="2018-08" db="EMBL/GenBank/DDBJ databases">
        <title>A genome reference for cultivated species of the human gut microbiota.</title>
        <authorList>
            <person name="Zou Y."/>
            <person name="Xue W."/>
            <person name="Luo G."/>
        </authorList>
    </citation>
    <scope>NUCLEOTIDE SEQUENCE [LARGE SCALE GENOMIC DNA]</scope>
    <source>
        <strain evidence="7 8">TM10-3</strain>
    </source>
</reference>
<evidence type="ECO:0000256" key="3">
    <source>
        <dbReference type="ARBA" id="ARBA00022741"/>
    </source>
</evidence>
<dbReference type="EMBL" id="QSOB01000003">
    <property type="protein sequence ID" value="RGI69995.1"/>
    <property type="molecule type" value="Genomic_DNA"/>
</dbReference>
<name>A0A3E4EFK3_9FIRM</name>
<evidence type="ECO:0000256" key="4">
    <source>
        <dbReference type="ARBA" id="ARBA00022777"/>
    </source>
</evidence>